<evidence type="ECO:0000313" key="2">
    <source>
        <dbReference type="EMBL" id="VFJ50693.1"/>
    </source>
</evidence>
<name>A0A450SDS8_9GAMM</name>
<feature type="region of interest" description="Disordered" evidence="1">
    <location>
        <begin position="234"/>
        <end position="260"/>
    </location>
</feature>
<dbReference type="NCBIfam" id="TIGR01784">
    <property type="entry name" value="T_den_put_tspse"/>
    <property type="match status" value="1"/>
</dbReference>
<proteinExistence type="predicted"/>
<reference evidence="2" key="1">
    <citation type="submission" date="2019-02" db="EMBL/GenBank/DDBJ databases">
        <authorList>
            <person name="Gruber-Vodicka R. H."/>
            <person name="Seah K. B. B."/>
        </authorList>
    </citation>
    <scope>NUCLEOTIDE SEQUENCE</scope>
    <source>
        <strain evidence="2">BECK_DK47</strain>
    </source>
</reference>
<dbReference type="PANTHER" id="PTHR41317:SF1">
    <property type="entry name" value="PD-(D_E)XK NUCLEASE FAMILY TRANSPOSASE"/>
    <property type="match status" value="1"/>
</dbReference>
<evidence type="ECO:0008006" key="3">
    <source>
        <dbReference type="Google" id="ProtNLM"/>
    </source>
</evidence>
<gene>
    <name evidence="2" type="ORF">BECKDK2373B_GA0170837_103014</name>
</gene>
<dbReference type="PANTHER" id="PTHR41317">
    <property type="entry name" value="PD-(D_E)XK NUCLEASE FAMILY TRANSPOSASE"/>
    <property type="match status" value="1"/>
</dbReference>
<dbReference type="Pfam" id="PF12784">
    <property type="entry name" value="PDDEXK_2"/>
    <property type="match status" value="1"/>
</dbReference>
<organism evidence="2">
    <name type="scientific">Candidatus Kentrum sp. DK</name>
    <dbReference type="NCBI Taxonomy" id="2126562"/>
    <lineage>
        <taxon>Bacteria</taxon>
        <taxon>Pseudomonadati</taxon>
        <taxon>Pseudomonadota</taxon>
        <taxon>Gammaproteobacteria</taxon>
        <taxon>Candidatus Kentrum</taxon>
    </lineage>
</organism>
<dbReference type="EMBL" id="CAADEX010000030">
    <property type="protein sequence ID" value="VFJ50693.1"/>
    <property type="molecule type" value="Genomic_DNA"/>
</dbReference>
<sequence length="295" mass="34625">MSTYINPYTDFGFKKLFGEEANKDLLTDFLNQLLPPEHQIAELQFRNTEQLPGLPAERKAIFDIFCTSASGERFIVEMQKAKINFFKDRSLFYATFPIREQAQKGDWPYRLMPVYFFAILDFEYDVKEEKRKFLREVALRDQDGDLFFDKLHFKFLQMPLFTKREQELENHFEKWIYFLKNLESFDHIPRILDEPIFQKAFDIAALANLDREQYTAYEQNLLDYWTTKAAFDTAREEGRQEGREEGRQEGREEGIEEGAHGKAREIALALKETGLTSIQIAEATGLPIPVIENLG</sequence>
<dbReference type="InterPro" id="IPR010106">
    <property type="entry name" value="RpnA"/>
</dbReference>
<protein>
    <recommendedName>
        <fullName evidence="3">Rpn family recombination-promoting nuclease/putative transposase</fullName>
    </recommendedName>
</protein>
<accession>A0A450SDS8</accession>
<dbReference type="AlphaFoldDB" id="A0A450SDS8"/>
<evidence type="ECO:0000256" key="1">
    <source>
        <dbReference type="SAM" id="MobiDB-lite"/>
    </source>
</evidence>